<dbReference type="SUPFAM" id="SSF47598">
    <property type="entry name" value="Ribbon-helix-helix"/>
    <property type="match status" value="1"/>
</dbReference>
<evidence type="ECO:0000256" key="4">
    <source>
        <dbReference type="ARBA" id="ARBA00022490"/>
    </source>
</evidence>
<comment type="similarity">
    <text evidence="2">Belongs to the TraY family.</text>
</comment>
<evidence type="ECO:0000256" key="3">
    <source>
        <dbReference type="ARBA" id="ARBA00020541"/>
    </source>
</evidence>
<evidence type="ECO:0000256" key="5">
    <source>
        <dbReference type="ARBA" id="ARBA00022971"/>
    </source>
</evidence>
<gene>
    <name evidence="7" type="ORF">ABEG18_14735</name>
</gene>
<name>A0AAU7J9E2_9HYPH</name>
<evidence type="ECO:0000256" key="2">
    <source>
        <dbReference type="ARBA" id="ARBA00007183"/>
    </source>
</evidence>
<keyword evidence="4" id="KW-0963">Cytoplasm</keyword>
<sequence>MLALRLTPDLEKRLEALARRTNRTKSFYAREAIERHLDDIEDGYLALERLRRGGPTVSLEELEAESSGDAEPS</sequence>
<dbReference type="GO" id="GO:0005737">
    <property type="term" value="C:cytoplasm"/>
    <property type="evidence" value="ECO:0007669"/>
    <property type="project" value="UniProtKB-SubCell"/>
</dbReference>
<evidence type="ECO:0000256" key="1">
    <source>
        <dbReference type="ARBA" id="ARBA00004496"/>
    </source>
</evidence>
<keyword evidence="6" id="KW-0238">DNA-binding</keyword>
<keyword evidence="5" id="KW-0184">Conjugation</keyword>
<dbReference type="InterPro" id="IPR013321">
    <property type="entry name" value="Arc_rbn_hlx_hlx"/>
</dbReference>
<dbReference type="Pfam" id="PF05509">
    <property type="entry name" value="TraY"/>
    <property type="match status" value="1"/>
</dbReference>
<comment type="subcellular location">
    <subcellularLocation>
        <location evidence="1">Cytoplasm</location>
    </subcellularLocation>
</comment>
<organism evidence="7">
    <name type="scientific">Alsobacter sp. KACC 23698</name>
    <dbReference type="NCBI Taxonomy" id="3149229"/>
    <lineage>
        <taxon>Bacteria</taxon>
        <taxon>Pseudomonadati</taxon>
        <taxon>Pseudomonadota</taxon>
        <taxon>Alphaproteobacteria</taxon>
        <taxon>Hyphomicrobiales</taxon>
        <taxon>Alsobacteraceae</taxon>
        <taxon>Alsobacter</taxon>
    </lineage>
</organism>
<evidence type="ECO:0000313" key="7">
    <source>
        <dbReference type="EMBL" id="XBO36992.1"/>
    </source>
</evidence>
<evidence type="ECO:0000256" key="6">
    <source>
        <dbReference type="ARBA" id="ARBA00023125"/>
    </source>
</evidence>
<dbReference type="GO" id="GO:0006355">
    <property type="term" value="P:regulation of DNA-templated transcription"/>
    <property type="evidence" value="ECO:0007669"/>
    <property type="project" value="InterPro"/>
</dbReference>
<accession>A0AAU7J9E2</accession>
<dbReference type="EMBL" id="CP157484">
    <property type="protein sequence ID" value="XBO36992.1"/>
    <property type="molecule type" value="Genomic_DNA"/>
</dbReference>
<dbReference type="GO" id="GO:0003677">
    <property type="term" value="F:DNA binding"/>
    <property type="evidence" value="ECO:0007669"/>
    <property type="project" value="UniProtKB-KW"/>
</dbReference>
<dbReference type="InterPro" id="IPR010985">
    <property type="entry name" value="Ribbon_hlx_hlx"/>
</dbReference>
<dbReference type="InterPro" id="IPR008876">
    <property type="entry name" value="TraY"/>
</dbReference>
<dbReference type="RefSeq" id="WP_406853814.1">
    <property type="nucleotide sequence ID" value="NZ_CP157484.1"/>
</dbReference>
<dbReference type="AlphaFoldDB" id="A0AAU7J9E2"/>
<proteinExistence type="inferred from homology"/>
<protein>
    <recommendedName>
        <fullName evidence="3">Relaxosome protein TraY</fullName>
    </recommendedName>
</protein>
<dbReference type="Gene3D" id="1.10.1220.10">
    <property type="entry name" value="Met repressor-like"/>
    <property type="match status" value="1"/>
</dbReference>
<reference evidence="7" key="1">
    <citation type="submission" date="2024-05" db="EMBL/GenBank/DDBJ databases">
        <authorList>
            <person name="Kim S."/>
            <person name="Heo J."/>
            <person name="Choi H."/>
            <person name="Choi Y."/>
            <person name="Kwon S.-W."/>
            <person name="Kim Y."/>
        </authorList>
    </citation>
    <scope>NUCLEOTIDE SEQUENCE</scope>
    <source>
        <strain evidence="7">KACC 23698</strain>
    </source>
</reference>